<evidence type="ECO:0000256" key="1">
    <source>
        <dbReference type="SAM" id="Phobius"/>
    </source>
</evidence>
<dbReference type="GeneID" id="28757325"/>
<evidence type="ECO:0000313" key="2">
    <source>
        <dbReference type="EMBL" id="OAG12091.1"/>
    </source>
</evidence>
<feature type="non-terminal residue" evidence="2">
    <location>
        <position position="1"/>
    </location>
</feature>
<keyword evidence="1" id="KW-0812">Transmembrane</keyword>
<evidence type="ECO:0000313" key="3">
    <source>
        <dbReference type="Proteomes" id="UP000077069"/>
    </source>
</evidence>
<keyword evidence="3" id="KW-1185">Reference proteome</keyword>
<feature type="transmembrane region" description="Helical" evidence="1">
    <location>
        <begin position="42"/>
        <end position="62"/>
    </location>
</feature>
<dbReference type="RefSeq" id="XP_018042456.1">
    <property type="nucleotide sequence ID" value="XM_018173839.1"/>
</dbReference>
<dbReference type="SUPFAM" id="SSF51735">
    <property type="entry name" value="NAD(P)-binding Rossmann-fold domains"/>
    <property type="match status" value="1"/>
</dbReference>
<gene>
    <name evidence="2" type="ORF">CC84DRAFT_1079256</name>
</gene>
<dbReference type="AlphaFoldDB" id="A0A177CY14"/>
<protein>
    <recommendedName>
        <fullName evidence="4">Ketoreductase (KR) domain-containing protein</fullName>
    </recommendedName>
</protein>
<dbReference type="InParanoid" id="A0A177CY14"/>
<evidence type="ECO:0008006" key="4">
    <source>
        <dbReference type="Google" id="ProtNLM"/>
    </source>
</evidence>
<dbReference type="Gene3D" id="3.40.50.720">
    <property type="entry name" value="NAD(P)-binding Rossmann-like Domain"/>
    <property type="match status" value="1"/>
</dbReference>
<proteinExistence type="predicted"/>
<dbReference type="STRING" id="1460663.A0A177CY14"/>
<accession>A0A177CY14</accession>
<dbReference type="InterPro" id="IPR036291">
    <property type="entry name" value="NAD(P)-bd_dom_sf"/>
</dbReference>
<dbReference type="OrthoDB" id="191139at2759"/>
<dbReference type="Proteomes" id="UP000077069">
    <property type="component" value="Unassembled WGS sequence"/>
</dbReference>
<keyword evidence="1" id="KW-0472">Membrane</keyword>
<reference evidence="2 3" key="1">
    <citation type="submission" date="2016-05" db="EMBL/GenBank/DDBJ databases">
        <title>Comparative analysis of secretome profiles of manganese(II)-oxidizing ascomycete fungi.</title>
        <authorList>
            <consortium name="DOE Joint Genome Institute"/>
            <person name="Zeiner C.A."/>
            <person name="Purvine S.O."/>
            <person name="Zink E.M."/>
            <person name="Wu S."/>
            <person name="Pasa-Tolic L."/>
            <person name="Chaput D.L."/>
            <person name="Haridas S."/>
            <person name="Grigoriev I.V."/>
            <person name="Santelli C.M."/>
            <person name="Hansel C.M."/>
        </authorList>
    </citation>
    <scope>NUCLEOTIDE SEQUENCE [LARGE SCALE GENOMIC DNA]</scope>
    <source>
        <strain evidence="2 3">AP3s5-JAC2a</strain>
    </source>
</reference>
<sequence length="138" mass="14947">SMYTSLFPPAPKFTEERIIDLSGRVYMTISATSGTGLALAKILYGLHATVYIGVLLISLHNFQAARNTITASDPTSLGTLKPFLANLADLATVKPAVDCFRKENHRLDVLFLNLDGTAESNDGDPTMRTDCLAPFLLT</sequence>
<organism evidence="2 3">
    <name type="scientific">Paraphaeosphaeria sporulosa</name>
    <dbReference type="NCBI Taxonomy" id="1460663"/>
    <lineage>
        <taxon>Eukaryota</taxon>
        <taxon>Fungi</taxon>
        <taxon>Dikarya</taxon>
        <taxon>Ascomycota</taxon>
        <taxon>Pezizomycotina</taxon>
        <taxon>Dothideomycetes</taxon>
        <taxon>Pleosporomycetidae</taxon>
        <taxon>Pleosporales</taxon>
        <taxon>Massarineae</taxon>
        <taxon>Didymosphaeriaceae</taxon>
        <taxon>Paraphaeosphaeria</taxon>
    </lineage>
</organism>
<keyword evidence="1" id="KW-1133">Transmembrane helix</keyword>
<name>A0A177CY14_9PLEO</name>
<dbReference type="EMBL" id="KV441548">
    <property type="protein sequence ID" value="OAG12091.1"/>
    <property type="molecule type" value="Genomic_DNA"/>
</dbReference>